<proteinExistence type="predicted"/>
<dbReference type="RefSeq" id="WP_179569831.1">
    <property type="nucleotide sequence ID" value="NZ_JACBZY010000001.1"/>
</dbReference>
<dbReference type="AlphaFoldDB" id="A0A852YSY0"/>
<comment type="caution">
    <text evidence="2">The sequence shown here is derived from an EMBL/GenBank/DDBJ whole genome shotgun (WGS) entry which is preliminary data.</text>
</comment>
<keyword evidence="3" id="KW-1185">Reference proteome</keyword>
<gene>
    <name evidence="2" type="ORF">BJ979_003425</name>
</gene>
<accession>A0A852YSY0</accession>
<name>A0A852YSY0_9MICO</name>
<dbReference type="Proteomes" id="UP000553888">
    <property type="component" value="Unassembled WGS sequence"/>
</dbReference>
<feature type="chain" id="PRO_5032324524" description="DUF916 domain-containing protein" evidence="1">
    <location>
        <begin position="44"/>
        <end position="196"/>
    </location>
</feature>
<evidence type="ECO:0000313" key="3">
    <source>
        <dbReference type="Proteomes" id="UP000553888"/>
    </source>
</evidence>
<evidence type="ECO:0008006" key="4">
    <source>
        <dbReference type="Google" id="ProtNLM"/>
    </source>
</evidence>
<dbReference type="EMBL" id="JACBZY010000001">
    <property type="protein sequence ID" value="NYH00800.1"/>
    <property type="molecule type" value="Genomic_DNA"/>
</dbReference>
<reference evidence="2 3" key="1">
    <citation type="submission" date="2020-07" db="EMBL/GenBank/DDBJ databases">
        <title>Sequencing the genomes of 1000 actinobacteria strains.</title>
        <authorList>
            <person name="Klenk H.-P."/>
        </authorList>
    </citation>
    <scope>NUCLEOTIDE SEQUENCE [LARGE SCALE GENOMIC DNA]</scope>
    <source>
        <strain evidence="2 3">DSM 23141</strain>
    </source>
</reference>
<feature type="signal peptide" evidence="1">
    <location>
        <begin position="1"/>
        <end position="43"/>
    </location>
</feature>
<protein>
    <recommendedName>
        <fullName evidence="4">DUF916 domain-containing protein</fullName>
    </recommendedName>
</protein>
<keyword evidence="1" id="KW-0732">Signal</keyword>
<organism evidence="2 3">
    <name type="scientific">Schumannella luteola</name>
    <dbReference type="NCBI Taxonomy" id="472059"/>
    <lineage>
        <taxon>Bacteria</taxon>
        <taxon>Bacillati</taxon>
        <taxon>Actinomycetota</taxon>
        <taxon>Actinomycetes</taxon>
        <taxon>Micrococcales</taxon>
        <taxon>Microbacteriaceae</taxon>
        <taxon>Schumannella</taxon>
    </lineage>
</organism>
<sequence length="196" mass="19877">MASYTVPTWTSAANPAARLAAAALALVAAATLLSVAPAVSARADDTIGISGAPAKAGAADGRTRFTYQVGPGQHLDDEYLVKNTGTTRQTVTVFGTDAFNTDDGSWGLLPTDDTAKDVGGWVTFGGQPRATLDLAPGESRAVAFAVDVPADAGPGDHAGGVVLSAVSPDGQVLVDRRVATRLYVRVPGDIQEGASQ</sequence>
<evidence type="ECO:0000313" key="2">
    <source>
        <dbReference type="EMBL" id="NYH00800.1"/>
    </source>
</evidence>
<evidence type="ECO:0000256" key="1">
    <source>
        <dbReference type="SAM" id="SignalP"/>
    </source>
</evidence>